<keyword evidence="6" id="KW-0498">Mitosis</keyword>
<feature type="domain" description="Kinesin motor" evidence="17">
    <location>
        <begin position="256"/>
        <end position="586"/>
    </location>
</feature>
<dbReference type="AlphaFoldDB" id="A0A8S1ENS0"/>
<gene>
    <name evidence="18" type="ORF">CBOVIS_LOCUS5462</name>
</gene>
<dbReference type="GO" id="GO:0000922">
    <property type="term" value="C:spindle pole"/>
    <property type="evidence" value="ECO:0007669"/>
    <property type="project" value="UniProtKB-SubCell"/>
</dbReference>
<dbReference type="PRINTS" id="PR00380">
    <property type="entry name" value="KINESINHEAVY"/>
</dbReference>
<evidence type="ECO:0000256" key="9">
    <source>
        <dbReference type="ARBA" id="ARBA00023054"/>
    </source>
</evidence>
<evidence type="ECO:0000256" key="4">
    <source>
        <dbReference type="ARBA" id="ARBA00022701"/>
    </source>
</evidence>
<dbReference type="Pfam" id="PF00225">
    <property type="entry name" value="Kinesin"/>
    <property type="match status" value="1"/>
</dbReference>
<evidence type="ECO:0000256" key="11">
    <source>
        <dbReference type="ARBA" id="ARBA00023212"/>
    </source>
</evidence>
<dbReference type="PROSITE" id="PS50067">
    <property type="entry name" value="KINESIN_MOTOR_2"/>
    <property type="match status" value="1"/>
</dbReference>
<evidence type="ECO:0000259" key="17">
    <source>
        <dbReference type="PROSITE" id="PS50067"/>
    </source>
</evidence>
<comment type="subcellular location">
    <subcellularLocation>
        <location evidence="1">Cytoplasm</location>
        <location evidence="1">Cytoskeleton</location>
        <location evidence="1">Spindle pole</location>
    </subcellularLocation>
</comment>
<dbReference type="GO" id="GO:0007019">
    <property type="term" value="P:microtubule depolymerization"/>
    <property type="evidence" value="ECO:0007669"/>
    <property type="project" value="TreeGrafter"/>
</dbReference>
<dbReference type="InterPro" id="IPR001752">
    <property type="entry name" value="Kinesin_motor_dom"/>
</dbReference>
<organism evidence="18 19">
    <name type="scientific">Caenorhabditis bovis</name>
    <dbReference type="NCBI Taxonomy" id="2654633"/>
    <lineage>
        <taxon>Eukaryota</taxon>
        <taxon>Metazoa</taxon>
        <taxon>Ecdysozoa</taxon>
        <taxon>Nematoda</taxon>
        <taxon>Chromadorea</taxon>
        <taxon>Rhabditida</taxon>
        <taxon>Rhabditina</taxon>
        <taxon>Rhabditomorpha</taxon>
        <taxon>Rhabditoidea</taxon>
        <taxon>Rhabditidae</taxon>
        <taxon>Peloderinae</taxon>
        <taxon>Caenorhabditis</taxon>
    </lineage>
</organism>
<accession>A0A8S1ENS0</accession>
<evidence type="ECO:0000256" key="10">
    <source>
        <dbReference type="ARBA" id="ARBA00023175"/>
    </source>
</evidence>
<evidence type="ECO:0000256" key="3">
    <source>
        <dbReference type="ARBA" id="ARBA00022618"/>
    </source>
</evidence>
<keyword evidence="5 14" id="KW-0547">Nucleotide-binding</keyword>
<evidence type="ECO:0000256" key="2">
    <source>
        <dbReference type="ARBA" id="ARBA00022490"/>
    </source>
</evidence>
<name>A0A8S1ENS0_9PELO</name>
<keyword evidence="10 14" id="KW-0505">Motor protein</keyword>
<dbReference type="OrthoDB" id="3176171at2759"/>
<evidence type="ECO:0000256" key="12">
    <source>
        <dbReference type="ARBA" id="ARBA00023306"/>
    </source>
</evidence>
<feature type="compositionally biased region" description="Low complexity" evidence="16">
    <location>
        <begin position="199"/>
        <end position="209"/>
    </location>
</feature>
<dbReference type="InterPro" id="IPR027417">
    <property type="entry name" value="P-loop_NTPase"/>
</dbReference>
<evidence type="ECO:0000256" key="14">
    <source>
        <dbReference type="PROSITE-ProRule" id="PRU00283"/>
    </source>
</evidence>
<keyword evidence="7" id="KW-0159">Chromosome partition</keyword>
<feature type="compositionally biased region" description="Polar residues" evidence="16">
    <location>
        <begin position="141"/>
        <end position="156"/>
    </location>
</feature>
<feature type="binding site" evidence="14">
    <location>
        <begin position="346"/>
        <end position="353"/>
    </location>
    <ligand>
        <name>ATP</name>
        <dbReference type="ChEBI" id="CHEBI:30616"/>
    </ligand>
</feature>
<dbReference type="Pfam" id="PF22923">
    <property type="entry name" value="KIF2A-like_1st"/>
    <property type="match status" value="1"/>
</dbReference>
<evidence type="ECO:0000256" key="7">
    <source>
        <dbReference type="ARBA" id="ARBA00022829"/>
    </source>
</evidence>
<evidence type="ECO:0000256" key="5">
    <source>
        <dbReference type="ARBA" id="ARBA00022741"/>
    </source>
</evidence>
<evidence type="ECO:0000256" key="8">
    <source>
        <dbReference type="ARBA" id="ARBA00022840"/>
    </source>
</evidence>
<protein>
    <recommendedName>
        <fullName evidence="15">Kinesin-like protein</fullName>
    </recommendedName>
</protein>
<dbReference type="SMART" id="SM00129">
    <property type="entry name" value="KISc"/>
    <property type="match status" value="1"/>
</dbReference>
<evidence type="ECO:0000313" key="19">
    <source>
        <dbReference type="Proteomes" id="UP000494206"/>
    </source>
</evidence>
<dbReference type="CDD" id="cd01367">
    <property type="entry name" value="KISc_KIF2_like"/>
    <property type="match status" value="1"/>
</dbReference>
<feature type="compositionally biased region" description="Pro residues" evidence="16">
    <location>
        <begin position="188"/>
        <end position="198"/>
    </location>
</feature>
<evidence type="ECO:0000313" key="18">
    <source>
        <dbReference type="EMBL" id="CAB3402927.1"/>
    </source>
</evidence>
<keyword evidence="19" id="KW-1185">Reference proteome</keyword>
<evidence type="ECO:0000256" key="15">
    <source>
        <dbReference type="RuleBase" id="RU000394"/>
    </source>
</evidence>
<comment type="similarity">
    <text evidence="13">Belongs to the TRAFAC class myosin-kinesin ATPase superfamily. Kinesin family. KIN-13 subfamily.</text>
</comment>
<dbReference type="Gene3D" id="3.40.850.10">
    <property type="entry name" value="Kinesin motor domain"/>
    <property type="match status" value="1"/>
</dbReference>
<dbReference type="GO" id="GO:0005524">
    <property type="term" value="F:ATP binding"/>
    <property type="evidence" value="ECO:0007669"/>
    <property type="project" value="UniProtKB-UniRule"/>
</dbReference>
<feature type="compositionally biased region" description="Basic and acidic residues" evidence="16">
    <location>
        <begin position="118"/>
        <end position="134"/>
    </location>
</feature>
<evidence type="ECO:0000256" key="13">
    <source>
        <dbReference type="ARBA" id="ARBA00061030"/>
    </source>
</evidence>
<dbReference type="GO" id="GO:0005828">
    <property type="term" value="C:kinetochore microtubule"/>
    <property type="evidence" value="ECO:0007669"/>
    <property type="project" value="UniProtKB-ARBA"/>
</dbReference>
<evidence type="ECO:0000256" key="16">
    <source>
        <dbReference type="SAM" id="MobiDB-lite"/>
    </source>
</evidence>
<keyword evidence="4 15" id="KW-0493">Microtubule</keyword>
<dbReference type="EMBL" id="CADEPM010000003">
    <property type="protein sequence ID" value="CAB3402927.1"/>
    <property type="molecule type" value="Genomic_DNA"/>
</dbReference>
<reference evidence="18 19" key="1">
    <citation type="submission" date="2020-04" db="EMBL/GenBank/DDBJ databases">
        <authorList>
            <person name="Laetsch R D."/>
            <person name="Stevens L."/>
            <person name="Kumar S."/>
            <person name="Blaxter L. M."/>
        </authorList>
    </citation>
    <scope>NUCLEOTIDE SEQUENCE [LARGE SCALE GENOMIC DNA]</scope>
</reference>
<dbReference type="GO" id="GO:0051301">
    <property type="term" value="P:cell division"/>
    <property type="evidence" value="ECO:0007669"/>
    <property type="project" value="UniProtKB-KW"/>
</dbReference>
<dbReference type="PANTHER" id="PTHR47971:SF8">
    <property type="entry name" value="KINESIN-LIKE PROTEIN"/>
    <property type="match status" value="1"/>
</dbReference>
<dbReference type="Proteomes" id="UP000494206">
    <property type="component" value="Unassembled WGS sequence"/>
</dbReference>
<keyword evidence="9" id="KW-0175">Coiled coil</keyword>
<feature type="region of interest" description="Disordered" evidence="16">
    <location>
        <begin position="70"/>
        <end position="90"/>
    </location>
</feature>
<dbReference type="PROSITE" id="PS00411">
    <property type="entry name" value="KINESIN_MOTOR_1"/>
    <property type="match status" value="1"/>
</dbReference>
<proteinExistence type="inferred from homology"/>
<dbReference type="GO" id="GO:0003777">
    <property type="term" value="F:microtubule motor activity"/>
    <property type="evidence" value="ECO:0007669"/>
    <property type="project" value="InterPro"/>
</dbReference>
<evidence type="ECO:0000256" key="1">
    <source>
        <dbReference type="ARBA" id="ARBA00004647"/>
    </source>
</evidence>
<dbReference type="PANTHER" id="PTHR47971">
    <property type="entry name" value="KINESIN-RELATED PROTEIN 6"/>
    <property type="match status" value="1"/>
</dbReference>
<dbReference type="FunFam" id="3.40.850.10:FF:000012">
    <property type="entry name" value="Kinesin-like protein"/>
    <property type="match status" value="1"/>
</dbReference>
<feature type="compositionally biased region" description="Low complexity" evidence="16">
    <location>
        <begin position="74"/>
        <end position="89"/>
    </location>
</feature>
<comment type="caution">
    <text evidence="18">The sequence shown here is derived from an EMBL/GenBank/DDBJ whole genome shotgun (WGS) entry which is preliminary data.</text>
</comment>
<dbReference type="GO" id="GO:0007059">
    <property type="term" value="P:chromosome segregation"/>
    <property type="evidence" value="ECO:0007669"/>
    <property type="project" value="UniProtKB-KW"/>
</dbReference>
<evidence type="ECO:0000256" key="6">
    <source>
        <dbReference type="ARBA" id="ARBA00022776"/>
    </source>
</evidence>
<keyword evidence="3" id="KW-0132">Cell division</keyword>
<dbReference type="InterPro" id="IPR019821">
    <property type="entry name" value="Kinesin_motor_CS"/>
</dbReference>
<keyword evidence="2" id="KW-0963">Cytoplasm</keyword>
<dbReference type="SUPFAM" id="SSF52540">
    <property type="entry name" value="P-loop containing nucleoside triphosphate hydrolases"/>
    <property type="match status" value="1"/>
</dbReference>
<dbReference type="GO" id="GO:0007018">
    <property type="term" value="P:microtubule-based movement"/>
    <property type="evidence" value="ECO:0007669"/>
    <property type="project" value="InterPro"/>
</dbReference>
<keyword evidence="8 14" id="KW-0067">ATP-binding</keyword>
<dbReference type="InterPro" id="IPR036961">
    <property type="entry name" value="Kinesin_motor_dom_sf"/>
</dbReference>
<feature type="region of interest" description="Disordered" evidence="16">
    <location>
        <begin position="118"/>
        <end position="219"/>
    </location>
</feature>
<keyword evidence="12" id="KW-0131">Cell cycle</keyword>
<dbReference type="InterPro" id="IPR027640">
    <property type="entry name" value="Kinesin-like_fam"/>
</dbReference>
<sequence>MLAIGMHVEIQRSDGRIHGAVIAEIKNNGRYMVEWYEKGETKGKESTYEELAKLNPTLKQGLPEPVKLQPRVASQRQQPQHPPQTQRPSQAHEFHNFMNSHRNVQDDDDTFLLDAMMEDREKPQPPVTRRERIDPPAATRPANSRRSMAPDNGNSLPQPPPPMAQKTAKVAPQAQYRAPSPVTKKEPPAPVAPAPTPAPQQVQPVARAPSPTPMSYPQQDVSAGNVNYAFAEMIRAYRNQIDYRPLTINDPVSENRISVCVRKRPLNKKEIAKGEIEVVTIPSRDIIVLHQPQVRVDLTKYLENQKFRFDYAFDENSSNDLVYKFTAQPLVKTIFEKGTATCFAYGQTGSGKTHTMGGDFSGKKQNASLGIYALTARDVFRMLEMPQYRRKDLSVHCAFFEIYGSKVFDLLNDKAMLRVLEDNKNKVQVVGLKEELTTNEQEVLDLINKGSLVRTAGTTSANANSSRSHAVFQIILRQGKSVWGKFSLIDLAGNERGHDTRECDRETRQEGAAINTSLLALKECIRAMARNSSHVPFRQSKLTLVLRDSFIGENARTVMISMISPGVSSSEHSLNTLRYADRVKEMGTEGSGDATPIRDEEIFLPPQIEKSDDEDDEAYEAHERSEKLRGVTAQVRQSREIFDELIAALSRGNATDSRQKREVLTKFDELAKSMNRAKSAFENI</sequence>
<dbReference type="GO" id="GO:0008017">
    <property type="term" value="F:microtubule binding"/>
    <property type="evidence" value="ECO:0007669"/>
    <property type="project" value="InterPro"/>
</dbReference>
<dbReference type="InterPro" id="IPR054473">
    <property type="entry name" value="KIF2A-like_N"/>
</dbReference>
<keyword evidence="11" id="KW-0206">Cytoskeleton</keyword>